<dbReference type="Pfam" id="PF00724">
    <property type="entry name" value="Oxidored_FMN"/>
    <property type="match status" value="1"/>
</dbReference>
<evidence type="ECO:0000256" key="4">
    <source>
        <dbReference type="ARBA" id="ARBA00022630"/>
    </source>
</evidence>
<feature type="domain" description="FAD/NAD(P)-binding" evidence="11">
    <location>
        <begin position="381"/>
        <end position="607"/>
    </location>
</feature>
<dbReference type="InterPro" id="IPR013785">
    <property type="entry name" value="Aldolase_TIM"/>
</dbReference>
<sequence length="643" mass="67080">MTGFPNLLSELSLGNCWLRNRIVSTGHHTYLADRVPGERLIAYHEARARGGAGLIVSEIVAVHGTAGFSRDLLTADAEGAVEAYRRLAGTCRRHGAALFAQLFHPGREILAAAGGMLPAAWAPSAVPNERFHIMPRPMPDALIRDIVAGFGRAAGRLAEAGLDGFEIVASHGYLPAQFLNPRVNLRDDAWGEGTLFLREVISAIRNAAPGRVLGLRISGAELDADGLTGEEVLAACTALAPALDYLSVTAGTSASLGGSVHITPPMGIEQGYAAPLAGAIRRATGLPVIAAGRIGQPQVAEAILARGDADLCGMTRALICDPELPRKTAAGRLDDIRACIGCNQACIGRAHKGLGISCIQHPETGRETAFAAPPAIARRKRLLVAGGGPAGMKAAAVAAMRGHAVMLCEGAAQLGGQALLAGRLPGRDEFGGIVGNLEREMAAAGVAVRRRTAVTPELVAAEAPDAVILATGALPFVPPRDGLDAPNVLTAWQVLEGARTGARVVVADWRCDWIGIGIAERLALAGSHVTLAVNGQMAGETLQLYARSHMVARLYRLGVEIRPHMRLFGADGNTVWLQNTLSDEAVTLEGIDTLVLSLGHRAEDGLAAALAGLGPELHMIGDCVAPRTAEEAVLEGLELGWRI</sequence>
<dbReference type="Gene3D" id="3.50.50.60">
    <property type="entry name" value="FAD/NAD(P)-binding domain"/>
    <property type="match status" value="1"/>
</dbReference>
<keyword evidence="4" id="KW-0285">Flavoprotein</keyword>
<keyword evidence="13" id="KW-1185">Reference proteome</keyword>
<dbReference type="EMBL" id="BSYI01000008">
    <property type="protein sequence ID" value="GMG82123.1"/>
    <property type="molecule type" value="Genomic_DNA"/>
</dbReference>
<comment type="similarity">
    <text evidence="3">In the N-terminal section; belongs to the NADH:flavin oxidoreductase/NADH oxidase family.</text>
</comment>
<organism evidence="12 13">
    <name type="scientific">Paralimibaculum aggregatum</name>
    <dbReference type="NCBI Taxonomy" id="3036245"/>
    <lineage>
        <taxon>Bacteria</taxon>
        <taxon>Pseudomonadati</taxon>
        <taxon>Pseudomonadota</taxon>
        <taxon>Alphaproteobacteria</taxon>
        <taxon>Rhodobacterales</taxon>
        <taxon>Paracoccaceae</taxon>
        <taxon>Paralimibaculum</taxon>
    </lineage>
</organism>
<dbReference type="InterPro" id="IPR051793">
    <property type="entry name" value="NADH:flavin_oxidoreductase"/>
</dbReference>
<keyword evidence="5" id="KW-0288">FMN</keyword>
<dbReference type="SUPFAM" id="SSF51905">
    <property type="entry name" value="FAD/NAD(P)-binding domain"/>
    <property type="match status" value="1"/>
</dbReference>
<keyword evidence="6" id="KW-0479">Metal-binding</keyword>
<feature type="domain" description="NADH:flavin oxidoreductase/NADH oxidase N-terminal" evidence="10">
    <location>
        <begin position="11"/>
        <end position="333"/>
    </location>
</feature>
<keyword evidence="9" id="KW-0411">Iron-sulfur</keyword>
<proteinExistence type="inferred from homology"/>
<gene>
    <name evidence="12" type="ORF">LNKW23_13360</name>
</gene>
<evidence type="ECO:0000256" key="8">
    <source>
        <dbReference type="ARBA" id="ARBA00023004"/>
    </source>
</evidence>
<dbReference type="PANTHER" id="PTHR42917">
    <property type="entry name" value="2,4-DIENOYL-COA REDUCTASE"/>
    <property type="match status" value="1"/>
</dbReference>
<evidence type="ECO:0000313" key="12">
    <source>
        <dbReference type="EMBL" id="GMG82123.1"/>
    </source>
</evidence>
<dbReference type="InterPro" id="IPR023753">
    <property type="entry name" value="FAD/NAD-binding_dom"/>
</dbReference>
<accession>A0ABQ6LLK5</accession>
<dbReference type="PANTHER" id="PTHR42917:SF2">
    <property type="entry name" value="2,4-DIENOYL-COA REDUCTASE [(2E)-ENOYL-COA-PRODUCING]"/>
    <property type="match status" value="1"/>
</dbReference>
<comment type="cofactor">
    <cofactor evidence="1">
        <name>FMN</name>
        <dbReference type="ChEBI" id="CHEBI:58210"/>
    </cofactor>
</comment>
<dbReference type="InterPro" id="IPR001155">
    <property type="entry name" value="OxRdtase_FMN_N"/>
</dbReference>
<evidence type="ECO:0000256" key="9">
    <source>
        <dbReference type="ARBA" id="ARBA00023014"/>
    </source>
</evidence>
<keyword evidence="8" id="KW-0408">Iron</keyword>
<protein>
    <submittedName>
        <fullName evidence="12">FAD-dependent oxidoreductase</fullName>
    </submittedName>
</protein>
<dbReference type="Gene3D" id="3.40.50.720">
    <property type="entry name" value="NAD(P)-binding Rossmann-like Domain"/>
    <property type="match status" value="1"/>
</dbReference>
<dbReference type="Proteomes" id="UP001239909">
    <property type="component" value="Unassembled WGS sequence"/>
</dbReference>
<dbReference type="PRINTS" id="PR00368">
    <property type="entry name" value="FADPNR"/>
</dbReference>
<dbReference type="SUPFAM" id="SSF51971">
    <property type="entry name" value="Nucleotide-binding domain"/>
    <property type="match status" value="1"/>
</dbReference>
<reference evidence="12 13" key="1">
    <citation type="submission" date="2023-04" db="EMBL/GenBank/DDBJ databases">
        <title>Marinoamorphus aggregata gen. nov., sp. Nov., isolate from tissue of brittle star Ophioplocus japonicus.</title>
        <authorList>
            <person name="Kawano K."/>
            <person name="Sawayama S."/>
            <person name="Nakagawa S."/>
        </authorList>
    </citation>
    <scope>NUCLEOTIDE SEQUENCE [LARGE SCALE GENOMIC DNA]</scope>
    <source>
        <strain evidence="12 13">NKW23</strain>
    </source>
</reference>
<evidence type="ECO:0000256" key="7">
    <source>
        <dbReference type="ARBA" id="ARBA00023002"/>
    </source>
</evidence>
<keyword evidence="7" id="KW-0560">Oxidoreductase</keyword>
<dbReference type="Gene3D" id="3.20.20.70">
    <property type="entry name" value="Aldolase class I"/>
    <property type="match status" value="1"/>
</dbReference>
<evidence type="ECO:0000259" key="10">
    <source>
        <dbReference type="Pfam" id="PF00724"/>
    </source>
</evidence>
<comment type="cofactor">
    <cofactor evidence="2">
        <name>[4Fe-4S] cluster</name>
        <dbReference type="ChEBI" id="CHEBI:49883"/>
    </cofactor>
</comment>
<evidence type="ECO:0000256" key="3">
    <source>
        <dbReference type="ARBA" id="ARBA00011048"/>
    </source>
</evidence>
<evidence type="ECO:0000256" key="6">
    <source>
        <dbReference type="ARBA" id="ARBA00022723"/>
    </source>
</evidence>
<dbReference type="RefSeq" id="WP_285670878.1">
    <property type="nucleotide sequence ID" value="NZ_BSYI01000008.1"/>
</dbReference>
<evidence type="ECO:0000313" key="13">
    <source>
        <dbReference type="Proteomes" id="UP001239909"/>
    </source>
</evidence>
<evidence type="ECO:0000256" key="2">
    <source>
        <dbReference type="ARBA" id="ARBA00001966"/>
    </source>
</evidence>
<dbReference type="InterPro" id="IPR036188">
    <property type="entry name" value="FAD/NAD-bd_sf"/>
</dbReference>
<comment type="caution">
    <text evidence="12">The sequence shown here is derived from an EMBL/GenBank/DDBJ whole genome shotgun (WGS) entry which is preliminary data.</text>
</comment>
<evidence type="ECO:0000256" key="1">
    <source>
        <dbReference type="ARBA" id="ARBA00001917"/>
    </source>
</evidence>
<name>A0ABQ6LLK5_9RHOB</name>
<dbReference type="Pfam" id="PF07992">
    <property type="entry name" value="Pyr_redox_2"/>
    <property type="match status" value="1"/>
</dbReference>
<dbReference type="SUPFAM" id="SSF51395">
    <property type="entry name" value="FMN-linked oxidoreductases"/>
    <property type="match status" value="1"/>
</dbReference>
<evidence type="ECO:0000259" key="11">
    <source>
        <dbReference type="Pfam" id="PF07992"/>
    </source>
</evidence>
<evidence type="ECO:0000256" key="5">
    <source>
        <dbReference type="ARBA" id="ARBA00022643"/>
    </source>
</evidence>